<protein>
    <recommendedName>
        <fullName evidence="2">Beta-lactamase-related domain-containing protein</fullName>
    </recommendedName>
</protein>
<feature type="compositionally biased region" description="Basic and acidic residues" evidence="1">
    <location>
        <begin position="159"/>
        <end position="168"/>
    </location>
</feature>
<proteinExistence type="predicted"/>
<dbReference type="Proteomes" id="UP000194127">
    <property type="component" value="Unassembled WGS sequence"/>
</dbReference>
<dbReference type="AlphaFoldDB" id="A0A1X6N0R0"/>
<dbReference type="InterPro" id="IPR012338">
    <property type="entry name" value="Beta-lactam/transpept-like"/>
</dbReference>
<gene>
    <name evidence="3" type="ORF">POSPLADRAFT_1046522</name>
</gene>
<evidence type="ECO:0000313" key="4">
    <source>
        <dbReference type="Proteomes" id="UP000194127"/>
    </source>
</evidence>
<dbReference type="STRING" id="670580.A0A1X6N0R0"/>
<feature type="region of interest" description="Disordered" evidence="1">
    <location>
        <begin position="142"/>
        <end position="206"/>
    </location>
</feature>
<dbReference type="PANTHER" id="PTHR22935:SF98">
    <property type="entry name" value="BETA-LACTAMASE FAMILY PROTEIN"/>
    <property type="match status" value="1"/>
</dbReference>
<evidence type="ECO:0000313" key="3">
    <source>
        <dbReference type="EMBL" id="OSX62066.1"/>
    </source>
</evidence>
<feature type="compositionally biased region" description="Polar residues" evidence="1">
    <location>
        <begin position="169"/>
        <end position="178"/>
    </location>
</feature>
<dbReference type="Gene3D" id="3.40.710.10">
    <property type="entry name" value="DD-peptidase/beta-lactamase superfamily"/>
    <property type="match status" value="2"/>
</dbReference>
<dbReference type="InterPro" id="IPR001466">
    <property type="entry name" value="Beta-lactam-related"/>
</dbReference>
<name>A0A1X6N0R0_9APHY</name>
<feature type="domain" description="Beta-lactamase-related" evidence="2">
    <location>
        <begin position="445"/>
        <end position="668"/>
    </location>
</feature>
<feature type="compositionally biased region" description="Basic and acidic residues" evidence="1">
    <location>
        <begin position="184"/>
        <end position="206"/>
    </location>
</feature>
<evidence type="ECO:0000256" key="1">
    <source>
        <dbReference type="SAM" id="MobiDB-lite"/>
    </source>
</evidence>
<dbReference type="Pfam" id="PF00144">
    <property type="entry name" value="Beta-lactamase"/>
    <property type="match status" value="1"/>
</dbReference>
<organism evidence="3 4">
    <name type="scientific">Postia placenta MAD-698-R-SB12</name>
    <dbReference type="NCBI Taxonomy" id="670580"/>
    <lineage>
        <taxon>Eukaryota</taxon>
        <taxon>Fungi</taxon>
        <taxon>Dikarya</taxon>
        <taxon>Basidiomycota</taxon>
        <taxon>Agaricomycotina</taxon>
        <taxon>Agaricomycetes</taxon>
        <taxon>Polyporales</taxon>
        <taxon>Adustoporiaceae</taxon>
        <taxon>Rhodonia</taxon>
    </lineage>
</organism>
<dbReference type="GeneID" id="36324005"/>
<dbReference type="PANTHER" id="PTHR22935">
    <property type="entry name" value="PENICILLIN-BINDING PROTEIN"/>
    <property type="match status" value="1"/>
</dbReference>
<dbReference type="RefSeq" id="XP_024338860.1">
    <property type="nucleotide sequence ID" value="XM_024479055.1"/>
</dbReference>
<feature type="compositionally biased region" description="Polar residues" evidence="1">
    <location>
        <begin position="145"/>
        <end position="157"/>
    </location>
</feature>
<sequence>MFERITIQIAGPGSKVASVTTDAEVLWRTRKNFVFSIMSPATCHRQKLIWLTRTYPLIVIALVGEYIEDRIIETMEKLAILADPYHYKVHIFCIHRGDELKAARLIDLTPKWHLAATLYNEVPRMSRNQFVQALSMVESEDLALSTPSDSNGETEQTGGDDRAQKSDGESVTPNQPQDAGSAPDLKRNANDENVQRHRGYLRRDILKKDTRSRSMMTFESVSATIGCLRSKKIEMTKRKCTFNRLEMQHPGNVTAEFSLRCVFRTASNRATMAFNIRPSGEALSAKEAWVALLGNVGIPEGVPSPFGAPARGRVVGGNVNEVVVAVLALASFAMRTSARVVLDQGVWMGRPGSVPRGTHGVLTCGGGVKAIVTKWLGGPEDPPTLGAKDERHMAGLLERNPFDARDVYLLYVFPTEASILQDITDRQNRRLAECVSDSFSTRFTKGDIDNLSIAVVTSDGPVFERNSCVIRGNEFTSPPTPSHASYRIASVAKLFAVLEGHILAERGVLSWDDSVEKFLPDLIFKPANQRNTGEDMGITVFDLATNMCRLTSPPRTYSAYSNTATDLLGIALVAANRTASKHPEHSPAEYAELLQRGIFSPLGTNGSHSLTTDANKLQVVVPSLEPEIADLDFLDAVNPAGGQFSSLPDCIKVTRGLLSPASPESLVSRHSMYRWLQPVHSFDEDDWTEIGFIWETIKARDDSEDLLEACYSPTTPSGFQPGMNEMLAEYSRDLYAGFWLSEDGLSNATIIVEKGTLYVESQLSCARSYVVSNSGLIRDRNSYESYHEQRPCSRHLPWLKHPSTLLQSSTSLKKKILRAIGLDKTTCLIGLVMVIRYSLTY</sequence>
<dbReference type="SUPFAM" id="SSF56601">
    <property type="entry name" value="beta-lactamase/transpeptidase-like"/>
    <property type="match status" value="1"/>
</dbReference>
<dbReference type="EMBL" id="KZ110597">
    <property type="protein sequence ID" value="OSX62066.1"/>
    <property type="molecule type" value="Genomic_DNA"/>
</dbReference>
<keyword evidence="4" id="KW-1185">Reference proteome</keyword>
<reference evidence="3 4" key="1">
    <citation type="submission" date="2017-04" db="EMBL/GenBank/DDBJ databases">
        <title>Genome Sequence of the Model Brown-Rot Fungus Postia placenta SB12.</title>
        <authorList>
            <consortium name="DOE Joint Genome Institute"/>
            <person name="Gaskell J."/>
            <person name="Kersten P."/>
            <person name="Larrondo L.F."/>
            <person name="Canessa P."/>
            <person name="Martinez D."/>
            <person name="Hibbett D."/>
            <person name="Schmoll M."/>
            <person name="Kubicek C.P."/>
            <person name="Martinez A.T."/>
            <person name="Yadav J."/>
            <person name="Master E."/>
            <person name="Magnuson J.K."/>
            <person name="James T."/>
            <person name="Yaver D."/>
            <person name="Berka R."/>
            <person name="Labutti K."/>
            <person name="Lipzen A."/>
            <person name="Aerts A."/>
            <person name="Barry K."/>
            <person name="Henrissat B."/>
            <person name="Blanchette R."/>
            <person name="Grigoriev I."/>
            <person name="Cullen D."/>
        </authorList>
    </citation>
    <scope>NUCLEOTIDE SEQUENCE [LARGE SCALE GENOMIC DNA]</scope>
    <source>
        <strain evidence="3 4">MAD-698-R-SB12</strain>
    </source>
</reference>
<accession>A0A1X6N0R0</accession>
<dbReference type="OrthoDB" id="428260at2759"/>
<evidence type="ECO:0000259" key="2">
    <source>
        <dbReference type="Pfam" id="PF00144"/>
    </source>
</evidence>
<dbReference type="InterPro" id="IPR051478">
    <property type="entry name" value="Beta-lactamase-like_AB/R"/>
</dbReference>